<evidence type="ECO:0000256" key="4">
    <source>
        <dbReference type="ARBA" id="ARBA00022989"/>
    </source>
</evidence>
<feature type="transmembrane region" description="Helical" evidence="8">
    <location>
        <begin position="515"/>
        <end position="538"/>
    </location>
</feature>
<evidence type="ECO:0000256" key="8">
    <source>
        <dbReference type="SAM" id="Phobius"/>
    </source>
</evidence>
<dbReference type="EMBL" id="JAGTXO010000036">
    <property type="protein sequence ID" value="KAG8459937.1"/>
    <property type="molecule type" value="Genomic_DNA"/>
</dbReference>
<keyword evidence="9" id="KW-0732">Signal</keyword>
<keyword evidence="5" id="KW-0496">Mitochondrion</keyword>
<evidence type="ECO:0000313" key="12">
    <source>
        <dbReference type="Proteomes" id="UP000751190"/>
    </source>
</evidence>
<evidence type="ECO:0000256" key="1">
    <source>
        <dbReference type="ARBA" id="ARBA00004434"/>
    </source>
</evidence>
<dbReference type="AlphaFoldDB" id="A0A8J6C2M1"/>
<evidence type="ECO:0000259" key="10">
    <source>
        <dbReference type="Pfam" id="PF07766"/>
    </source>
</evidence>
<dbReference type="PANTHER" id="PTHR14009">
    <property type="entry name" value="LEUCINE ZIPPER-EF-HAND CONTAINING TRANSMEMBRANE PROTEIN"/>
    <property type="match status" value="1"/>
</dbReference>
<evidence type="ECO:0000256" key="5">
    <source>
        <dbReference type="ARBA" id="ARBA00023128"/>
    </source>
</evidence>
<organism evidence="11 12">
    <name type="scientific">Diacronema lutheri</name>
    <name type="common">Unicellular marine alga</name>
    <name type="synonym">Monochrysis lutheri</name>
    <dbReference type="NCBI Taxonomy" id="2081491"/>
    <lineage>
        <taxon>Eukaryota</taxon>
        <taxon>Haptista</taxon>
        <taxon>Haptophyta</taxon>
        <taxon>Pavlovophyceae</taxon>
        <taxon>Pavlovales</taxon>
        <taxon>Pavlovaceae</taxon>
        <taxon>Diacronema</taxon>
    </lineage>
</organism>
<dbReference type="GO" id="GO:0030003">
    <property type="term" value="P:intracellular monoatomic cation homeostasis"/>
    <property type="evidence" value="ECO:0007669"/>
    <property type="project" value="TreeGrafter"/>
</dbReference>
<feature type="signal peptide" evidence="9">
    <location>
        <begin position="1"/>
        <end position="24"/>
    </location>
</feature>
<comment type="caution">
    <text evidence="11">The sequence shown here is derived from an EMBL/GenBank/DDBJ whole genome shotgun (WGS) entry which is preliminary data.</text>
</comment>
<feature type="domain" description="Letm1 RBD" evidence="10">
    <location>
        <begin position="497"/>
        <end position="557"/>
    </location>
</feature>
<dbReference type="PANTHER" id="PTHR14009:SF1">
    <property type="entry name" value="MITOCHONDRIAL PROTON_CALCIUM EXCHANGER PROTEIN"/>
    <property type="match status" value="1"/>
</dbReference>
<dbReference type="GO" id="GO:0005743">
    <property type="term" value="C:mitochondrial inner membrane"/>
    <property type="evidence" value="ECO:0007669"/>
    <property type="project" value="UniProtKB-SubCell"/>
</dbReference>
<dbReference type="GO" id="GO:0043022">
    <property type="term" value="F:ribosome binding"/>
    <property type="evidence" value="ECO:0007669"/>
    <property type="project" value="InterPro"/>
</dbReference>
<name>A0A8J6C2M1_DIALT</name>
<feature type="compositionally biased region" description="Basic and acidic residues" evidence="7">
    <location>
        <begin position="618"/>
        <end position="628"/>
    </location>
</feature>
<comment type="subcellular location">
    <subcellularLocation>
        <location evidence="1">Mitochondrion inner membrane</location>
        <topology evidence="1">Single-pass membrane protein</topology>
    </subcellularLocation>
</comment>
<feature type="region of interest" description="Disordered" evidence="7">
    <location>
        <begin position="210"/>
        <end position="250"/>
    </location>
</feature>
<feature type="compositionally biased region" description="Low complexity" evidence="7">
    <location>
        <begin position="581"/>
        <end position="617"/>
    </location>
</feature>
<dbReference type="Proteomes" id="UP000751190">
    <property type="component" value="Unassembled WGS sequence"/>
</dbReference>
<gene>
    <name evidence="11" type="ORF">KFE25_010986</name>
</gene>
<evidence type="ECO:0000313" key="11">
    <source>
        <dbReference type="EMBL" id="KAG8459937.1"/>
    </source>
</evidence>
<sequence length="628" mass="67121">MVVARGPARFALLLAAAAAVGAAAAGARGGARVHSARASACAHVSRSPAAARAAIRAAERVDATTAPAPPPAAIASSASERTLQVEDKMLVLRVRRDLVQAEFAAELGREWLRDMSMVSDIAFGTIARRLRRDQATVRTRLAARGALPATDLEQTIARQQRASDELDRLARQYAEFEASQQDAVSQLLLETTPVRQGFARARRTIAKLSQRRQQLQTTIEAPASAGEQSDAAAPSASDDADGGADGASSGLSATVGSVQRLWARLTPASAGADDMRRQLDEEARALRISRTEVDKLSAAVQQLCTNQQGRSAALSEDSRSFLLTELDNAQTSVGRMQTDVAVKALNVNLQRAFIYLDAELRLAIQTASVGSTTEQLISYAQSFVQLDRRYDARRREAEARTRSTSVDGSAPAVAGGIAAQLGELERDVQDFLLVLGLASPNVDAVEWNLERTQVSLRSNADKLGAGVQFYVRGVRLLAQDAWFSLGLLSQAVSGQTLSEREARILQRTARDLLTFIPFVIILIIPLSPPGHVLVFSLIQRIFPDFFPSAFSERRQQLIDTYERLANPTPPPRRAREHAARADASPASANVAAAGADTSADAQDAGGVRAAAGAQATDGSREPHDGSLE</sequence>
<dbReference type="InterPro" id="IPR033122">
    <property type="entry name" value="LETM1-like_RBD"/>
</dbReference>
<evidence type="ECO:0000256" key="6">
    <source>
        <dbReference type="ARBA" id="ARBA00023136"/>
    </source>
</evidence>
<accession>A0A8J6C2M1</accession>
<protein>
    <recommendedName>
        <fullName evidence="10">Letm1 RBD domain-containing protein</fullName>
    </recommendedName>
</protein>
<evidence type="ECO:0000256" key="2">
    <source>
        <dbReference type="ARBA" id="ARBA00022692"/>
    </source>
</evidence>
<keyword evidence="3" id="KW-0999">Mitochondrion inner membrane</keyword>
<proteinExistence type="predicted"/>
<keyword evidence="12" id="KW-1185">Reference proteome</keyword>
<evidence type="ECO:0000256" key="7">
    <source>
        <dbReference type="SAM" id="MobiDB-lite"/>
    </source>
</evidence>
<keyword evidence="6 8" id="KW-0472">Membrane</keyword>
<keyword evidence="2 8" id="KW-0812">Transmembrane</keyword>
<dbReference type="OrthoDB" id="275278at2759"/>
<dbReference type="InterPro" id="IPR044202">
    <property type="entry name" value="LETM1/MDM38-like"/>
</dbReference>
<feature type="region of interest" description="Disordered" evidence="7">
    <location>
        <begin position="561"/>
        <end position="628"/>
    </location>
</feature>
<feature type="chain" id="PRO_5035307901" description="Letm1 RBD domain-containing protein" evidence="9">
    <location>
        <begin position="25"/>
        <end position="628"/>
    </location>
</feature>
<reference evidence="11" key="1">
    <citation type="submission" date="2021-05" db="EMBL/GenBank/DDBJ databases">
        <title>The genome of the haptophyte Pavlova lutheri (Diacronema luteri, Pavlovales) - a model for lipid biosynthesis in eukaryotic algae.</title>
        <authorList>
            <person name="Hulatt C.J."/>
            <person name="Posewitz M.C."/>
        </authorList>
    </citation>
    <scope>NUCLEOTIDE SEQUENCE</scope>
    <source>
        <strain evidence="11">NIVA-4/92</strain>
    </source>
</reference>
<keyword evidence="4 8" id="KW-1133">Transmembrane helix</keyword>
<evidence type="ECO:0000256" key="9">
    <source>
        <dbReference type="SAM" id="SignalP"/>
    </source>
</evidence>
<dbReference type="Pfam" id="PF07766">
    <property type="entry name" value="LETM1_RBD"/>
    <property type="match status" value="1"/>
</dbReference>
<evidence type="ECO:0000256" key="3">
    <source>
        <dbReference type="ARBA" id="ARBA00022792"/>
    </source>
</evidence>